<protein>
    <recommendedName>
        <fullName evidence="2">proton-translocating NAD(P)(+) transhydrogenase</fullName>
        <ecNumber evidence="2">7.1.1.1</ecNumber>
    </recommendedName>
</protein>
<dbReference type="EC" id="7.1.1.1" evidence="2"/>
<dbReference type="EMBL" id="LT559118">
    <property type="protein sequence ID" value="SBO96075.1"/>
    <property type="molecule type" value="Genomic_DNA"/>
</dbReference>
<dbReference type="SUPFAM" id="SSF52283">
    <property type="entry name" value="Formate/glycerate dehydrogenase catalytic domain-like"/>
    <property type="match status" value="1"/>
</dbReference>
<keyword evidence="3" id="KW-0521">NADP</keyword>
<evidence type="ECO:0000259" key="7">
    <source>
        <dbReference type="SMART" id="SM01003"/>
    </source>
</evidence>
<dbReference type="Pfam" id="PF05222">
    <property type="entry name" value="AlaDh_PNT_N"/>
    <property type="match status" value="1"/>
</dbReference>
<accession>A0A1M4EAZ8</accession>
<comment type="catalytic activity">
    <reaction evidence="6">
        <text>NAD(+) + NADPH + H(+)(in) = NADH + NADP(+) + H(+)(out)</text>
        <dbReference type="Rhea" id="RHEA:47992"/>
        <dbReference type="ChEBI" id="CHEBI:15378"/>
        <dbReference type="ChEBI" id="CHEBI:57540"/>
        <dbReference type="ChEBI" id="CHEBI:57783"/>
        <dbReference type="ChEBI" id="CHEBI:57945"/>
        <dbReference type="ChEBI" id="CHEBI:58349"/>
        <dbReference type="EC" id="7.1.1.1"/>
    </reaction>
</comment>
<comment type="function">
    <text evidence="1">The transhydrogenation between NADH and NADP is coupled to respiration and ATP hydrolysis and functions as a proton pump across the membrane.</text>
</comment>
<dbReference type="SMART" id="SM01003">
    <property type="entry name" value="AlaDh_PNT_N"/>
    <property type="match status" value="1"/>
</dbReference>
<keyword evidence="4" id="KW-1278">Translocase</keyword>
<dbReference type="Gene3D" id="3.40.50.720">
    <property type="entry name" value="NAD(P)-binding Rossmann-like Domain"/>
    <property type="match status" value="1"/>
</dbReference>
<dbReference type="PANTHER" id="PTHR10160:SF19">
    <property type="entry name" value="PROTON-TRANSLOCATING NAD(P)(+) TRANSHYDROGENASE"/>
    <property type="match status" value="1"/>
</dbReference>
<dbReference type="InterPro" id="IPR007886">
    <property type="entry name" value="AlaDH/PNT_N"/>
</dbReference>
<gene>
    <name evidence="8" type="ORF">BN4615_P5591</name>
</gene>
<dbReference type="GO" id="GO:0008750">
    <property type="term" value="F:proton-translocating NAD(P)+ transhydrogenase activity"/>
    <property type="evidence" value="ECO:0007669"/>
    <property type="project" value="UniProtKB-EC"/>
</dbReference>
<dbReference type="GO" id="GO:0006740">
    <property type="term" value="P:NADPH regeneration"/>
    <property type="evidence" value="ECO:0007669"/>
    <property type="project" value="TreeGrafter"/>
</dbReference>
<dbReference type="PANTHER" id="PTHR10160">
    <property type="entry name" value="NAD(P) TRANSHYDROGENASE"/>
    <property type="match status" value="1"/>
</dbReference>
<evidence type="ECO:0000256" key="1">
    <source>
        <dbReference type="ARBA" id="ARBA00003943"/>
    </source>
</evidence>
<evidence type="ECO:0000256" key="5">
    <source>
        <dbReference type="ARBA" id="ARBA00023027"/>
    </source>
</evidence>
<proteinExistence type="predicted"/>
<evidence type="ECO:0000313" key="8">
    <source>
        <dbReference type="EMBL" id="SBO96075.1"/>
    </source>
</evidence>
<evidence type="ECO:0000256" key="4">
    <source>
        <dbReference type="ARBA" id="ARBA00022967"/>
    </source>
</evidence>
<feature type="domain" description="Alanine dehydrogenase/pyridine nucleotide transhydrogenase N-terminal" evidence="7">
    <location>
        <begin position="5"/>
        <end position="100"/>
    </location>
</feature>
<organism evidence="8">
    <name type="scientific">Nonomuraea gerenzanensis</name>
    <dbReference type="NCBI Taxonomy" id="93944"/>
    <lineage>
        <taxon>Bacteria</taxon>
        <taxon>Bacillati</taxon>
        <taxon>Actinomycetota</taxon>
        <taxon>Actinomycetes</taxon>
        <taxon>Streptosporangiales</taxon>
        <taxon>Streptosporangiaceae</taxon>
        <taxon>Nonomuraea</taxon>
    </lineage>
</organism>
<keyword evidence="8" id="KW-0560">Oxidoreductase</keyword>
<dbReference type="GO" id="GO:0050661">
    <property type="term" value="F:NADP binding"/>
    <property type="evidence" value="ECO:0007669"/>
    <property type="project" value="TreeGrafter"/>
</dbReference>
<evidence type="ECO:0000256" key="6">
    <source>
        <dbReference type="ARBA" id="ARBA00048202"/>
    </source>
</evidence>
<reference evidence="8" key="1">
    <citation type="submission" date="2016-04" db="EMBL/GenBank/DDBJ databases">
        <authorList>
            <person name="Evans L.H."/>
            <person name="Alamgir A."/>
            <person name="Owens N."/>
            <person name="Weber N.D."/>
            <person name="Virtaneva K."/>
            <person name="Barbian K."/>
            <person name="Babar A."/>
            <person name="Rosenke K."/>
        </authorList>
    </citation>
    <scope>NUCLEOTIDE SEQUENCE</scope>
    <source>
        <strain evidence="8">Nono1</strain>
    </source>
</reference>
<dbReference type="GO" id="GO:0016491">
    <property type="term" value="F:oxidoreductase activity"/>
    <property type="evidence" value="ECO:0007669"/>
    <property type="project" value="UniProtKB-KW"/>
</dbReference>
<name>A0A1M4EAZ8_9ACTN</name>
<dbReference type="AlphaFoldDB" id="A0A1M4EAZ8"/>
<evidence type="ECO:0000256" key="3">
    <source>
        <dbReference type="ARBA" id="ARBA00022857"/>
    </source>
</evidence>
<evidence type="ECO:0000256" key="2">
    <source>
        <dbReference type="ARBA" id="ARBA00012943"/>
    </source>
</evidence>
<sequence>MLSIGIVKESASGERRVAITPELVPRLLAAGLTVSVEAGAGAAARFPDGAYGDAGARIVSAGELYDTADIIACVHRPPVSRLRRGQLVVGLLHPTPPTPGSWRHGAPTGCCCTGSSSGSPVRRSFSWATRWAA</sequence>
<dbReference type="GO" id="GO:0005886">
    <property type="term" value="C:plasma membrane"/>
    <property type="evidence" value="ECO:0007669"/>
    <property type="project" value="TreeGrafter"/>
</dbReference>
<keyword evidence="5" id="KW-0520">NAD</keyword>